<keyword evidence="5" id="KW-0946">Virion</keyword>
<keyword evidence="4" id="KW-1040">Host Golgi apparatus</keyword>
<feature type="transmembrane region" description="Helical" evidence="13">
    <location>
        <begin position="188"/>
        <end position="209"/>
    </location>
</feature>
<evidence type="ECO:0000256" key="10">
    <source>
        <dbReference type="ARBA" id="ARBA00023136"/>
    </source>
</evidence>
<name>Q9E1X0_CHV9D</name>
<feature type="transmembrane region" description="Helical" evidence="13">
    <location>
        <begin position="44"/>
        <end position="68"/>
    </location>
</feature>
<evidence type="ECO:0000313" key="15">
    <source>
        <dbReference type="Proteomes" id="UP000159358"/>
    </source>
</evidence>
<dbReference type="Proteomes" id="UP000159358">
    <property type="component" value="Segment"/>
</dbReference>
<comment type="function">
    <text evidence="1">Envelope glycoprotein important for virion assembly and egress. Plays a role in the correct incorporation of gH-gL into virion membrane. Directs the glycoprotein N (gN) to the host trans-Golgi network.</text>
</comment>
<feature type="transmembrane region" description="Helical" evidence="13">
    <location>
        <begin position="272"/>
        <end position="293"/>
    </location>
</feature>
<keyword evidence="8 13" id="KW-1133">Transmembrane helix</keyword>
<protein>
    <submittedName>
        <fullName evidence="14">Uncharacterized protein</fullName>
    </submittedName>
</protein>
<evidence type="ECO:0000256" key="11">
    <source>
        <dbReference type="ARBA" id="ARBA00023157"/>
    </source>
</evidence>
<evidence type="ECO:0000313" key="14">
    <source>
        <dbReference type="EMBL" id="AAG27225.1"/>
    </source>
</evidence>
<feature type="transmembrane region" description="Helical" evidence="13">
    <location>
        <begin position="305"/>
        <end position="327"/>
    </location>
</feature>
<keyword evidence="6" id="KW-1043">Host membrane</keyword>
<keyword evidence="3 13" id="KW-0812">Transmembrane</keyword>
<proteinExistence type="inferred from homology"/>
<dbReference type="GO" id="GO:0019031">
    <property type="term" value="C:viral envelope"/>
    <property type="evidence" value="ECO:0007669"/>
    <property type="project" value="UniProtKB-KW"/>
</dbReference>
<organism evidence="14 15">
    <name type="scientific">Cercopithecine herpesvirus 9 (strain DHV)</name>
    <name type="common">CeHV-9</name>
    <name type="synonym">Simian varicella virus</name>
    <dbReference type="NCBI Taxonomy" id="36348"/>
    <lineage>
        <taxon>Viruses</taxon>
        <taxon>Duplodnaviria</taxon>
        <taxon>Heunggongvirae</taxon>
        <taxon>Peploviricota</taxon>
        <taxon>Herviviricetes</taxon>
        <taxon>Herpesvirales</taxon>
        <taxon>Orthoherpesviridae</taxon>
        <taxon>Alphaherpesvirinae</taxon>
        <taxon>Varicellovirus</taxon>
        <taxon>Varicellovirus cercopithecinealpha9</taxon>
    </lineage>
</organism>
<evidence type="ECO:0000256" key="4">
    <source>
        <dbReference type="ARBA" id="ARBA00022812"/>
    </source>
</evidence>
<evidence type="ECO:0000256" key="12">
    <source>
        <dbReference type="ARBA" id="ARBA00023180"/>
    </source>
</evidence>
<keyword evidence="7" id="KW-0261">Viral envelope protein</keyword>
<sequence>MFVSSTFGVMDAPKSLRFSKKKPHEIVEDRQDVQSEMNVLSWRIWLTEALMFTLGAVMFLLAIIMASVEFTGLPCFYAAVVDYELFNATLDGGVWAGNKGYGAPVLFLEPRSILAFTYYKAVVMLAVAIYVIASAISIHRQGKNHYELRPCYNIARMIATPTTLFLGLFSLWLEHAVLILLAYKQVGIAGTVYVGQFITFVLFTGCFFGRGKISDVNDKELDIREYGNVLYRLVGPARAVFVNLVGALMSIDILITCLMLELVVANHSHLDLWSSVSTALSMFTVMSIIYLVVAELTVAHYVHVLIGPSLGTLISCATLGTAAHAYMDRLYDPITIQSPRLIQGTRGTLACLAVLSIVMLIVRVTRAYLYHRKKNSRFYGQVKRVPQKVRGYLQKFKSHRHSRYKYVDTRPLTYANLPRDNIPFEYSTYETDMDDDIYE</sequence>
<dbReference type="Pfam" id="PF01528">
    <property type="entry name" value="Herpes_glycop"/>
    <property type="match status" value="1"/>
</dbReference>
<dbReference type="EMBL" id="AF275348">
    <property type="protein sequence ID" value="AAG27225.1"/>
    <property type="molecule type" value="Genomic_DNA"/>
</dbReference>
<reference evidence="14 15" key="1">
    <citation type="journal article" date="2001" name="Virology">
        <title>The DNA sequence of the simian varicella virus genome.</title>
        <authorList>
            <person name="Gray W.L."/>
            <person name="Starnes H.B."/>
            <person name="White M.W."/>
            <person name="Mahalingam R."/>
        </authorList>
    </citation>
    <scope>NUCLEOTIDE SEQUENCE [LARGE SCALE GENOMIC DNA]</scope>
</reference>
<evidence type="ECO:0000256" key="7">
    <source>
        <dbReference type="ARBA" id="ARBA00022879"/>
    </source>
</evidence>
<keyword evidence="10 13" id="KW-0472">Membrane</keyword>
<accession>Q9E1X0</accession>
<dbReference type="HAMAP" id="MF_04035">
    <property type="entry name" value="HSV_GM"/>
    <property type="match status" value="1"/>
</dbReference>
<feature type="transmembrane region" description="Helical" evidence="13">
    <location>
        <begin position="347"/>
        <end position="369"/>
    </location>
</feature>
<organismHost>
    <name type="scientific">Chlorocebus aethiops</name>
    <name type="common">Green monkey</name>
    <name type="synonym">Cercopithecus aethiops</name>
    <dbReference type="NCBI Taxonomy" id="9534"/>
</organismHost>
<feature type="transmembrane region" description="Helical" evidence="13">
    <location>
        <begin position="240"/>
        <end position="266"/>
    </location>
</feature>
<dbReference type="InterPro" id="IPR000785">
    <property type="entry name" value="Herpes_glycop_M"/>
</dbReference>
<keyword evidence="11" id="KW-1015">Disulfide bond</keyword>
<dbReference type="PRINTS" id="PR00333">
    <property type="entry name" value="HSVINTEGRLMP"/>
</dbReference>
<evidence type="ECO:0000256" key="9">
    <source>
        <dbReference type="ARBA" id="ARBA00023046"/>
    </source>
</evidence>
<evidence type="ECO:0000256" key="13">
    <source>
        <dbReference type="SAM" id="Phobius"/>
    </source>
</evidence>
<keyword evidence="9" id="KW-1039">Host endosome</keyword>
<evidence type="ECO:0000256" key="5">
    <source>
        <dbReference type="ARBA" id="ARBA00022844"/>
    </source>
</evidence>
<feature type="transmembrane region" description="Helical" evidence="13">
    <location>
        <begin position="158"/>
        <end position="182"/>
    </location>
</feature>
<keyword evidence="15" id="KW-1185">Reference proteome</keyword>
<evidence type="ECO:0000256" key="3">
    <source>
        <dbReference type="ARBA" id="ARBA00022692"/>
    </source>
</evidence>
<keyword evidence="2" id="KW-1048">Host nucleus</keyword>
<evidence type="ECO:0000256" key="6">
    <source>
        <dbReference type="ARBA" id="ARBA00022870"/>
    </source>
</evidence>
<evidence type="ECO:0000256" key="2">
    <source>
        <dbReference type="ARBA" id="ARBA00022562"/>
    </source>
</evidence>
<feature type="transmembrane region" description="Helical" evidence="13">
    <location>
        <begin position="118"/>
        <end position="138"/>
    </location>
</feature>
<evidence type="ECO:0000256" key="8">
    <source>
        <dbReference type="ARBA" id="ARBA00022989"/>
    </source>
</evidence>
<keyword evidence="12" id="KW-0325">Glycoprotein</keyword>
<evidence type="ECO:0000256" key="1">
    <source>
        <dbReference type="ARBA" id="ARBA00003017"/>
    </source>
</evidence>